<keyword evidence="1" id="KW-0812">Transmembrane</keyword>
<keyword evidence="3" id="KW-1185">Reference proteome</keyword>
<gene>
    <name evidence="2" type="ORF">ACFFN0_15635</name>
</gene>
<protein>
    <submittedName>
        <fullName evidence="2">Uncharacterized protein</fullName>
    </submittedName>
</protein>
<evidence type="ECO:0000313" key="3">
    <source>
        <dbReference type="Proteomes" id="UP001589613"/>
    </source>
</evidence>
<comment type="caution">
    <text evidence="2">The sequence shown here is derived from an EMBL/GenBank/DDBJ whole genome shotgun (WGS) entry which is preliminary data.</text>
</comment>
<feature type="transmembrane region" description="Helical" evidence="1">
    <location>
        <begin position="42"/>
        <end position="63"/>
    </location>
</feature>
<dbReference type="EMBL" id="JBHMAX010000037">
    <property type="protein sequence ID" value="MFB9733480.1"/>
    <property type="molecule type" value="Genomic_DNA"/>
</dbReference>
<evidence type="ECO:0000256" key="1">
    <source>
        <dbReference type="SAM" id="Phobius"/>
    </source>
</evidence>
<dbReference type="RefSeq" id="WP_141339624.1">
    <property type="nucleotide sequence ID" value="NZ_JBHMAX010000037.1"/>
</dbReference>
<proteinExistence type="predicted"/>
<keyword evidence="1" id="KW-1133">Transmembrane helix</keyword>
<keyword evidence="1" id="KW-0472">Membrane</keyword>
<reference evidence="2 3" key="1">
    <citation type="submission" date="2024-09" db="EMBL/GenBank/DDBJ databases">
        <authorList>
            <person name="Sun Q."/>
            <person name="Mori K."/>
        </authorList>
    </citation>
    <scope>NUCLEOTIDE SEQUENCE [LARGE SCALE GENOMIC DNA]</scope>
    <source>
        <strain evidence="2 3">JCM 12763</strain>
    </source>
</reference>
<dbReference type="Proteomes" id="UP001589613">
    <property type="component" value="Unassembled WGS sequence"/>
</dbReference>
<organism evidence="2 3">
    <name type="scientific">Ornithinimicrobium kibberense</name>
    <dbReference type="NCBI Taxonomy" id="282060"/>
    <lineage>
        <taxon>Bacteria</taxon>
        <taxon>Bacillati</taxon>
        <taxon>Actinomycetota</taxon>
        <taxon>Actinomycetes</taxon>
        <taxon>Micrococcales</taxon>
        <taxon>Ornithinimicrobiaceae</taxon>
        <taxon>Ornithinimicrobium</taxon>
    </lineage>
</organism>
<evidence type="ECO:0000313" key="2">
    <source>
        <dbReference type="EMBL" id="MFB9733480.1"/>
    </source>
</evidence>
<sequence>MRTDEETWLREQLQLDAPPPMRPLDGRMVLHQGRSRRRRQRIATTTPLAAAGALVLGTSLWAAQLLPDSVQEALPAAPSSTAPCLDIAPGEGSLADGSAGTQVTSEVGHLAVLDWVAQDGTKVLVIRTADGCLVPDEQGEGQSSGVGLSVLTQAPGGPLLLHGSRDPGEDVARWGASILQVPGQDVVVGIVPPAAQRVALSGGEPGQQLTPVLDDQDQVVAQVARLPYEHAPAAVLWQIDDTWSLSWTAADVVAQPLPNEWSSPPLPSTVTDPPEWAAWPQLARTEEDGRWWIWVGDGNVLGPIEAPEGAWAIHLTDDKLGDAFLGWVPSGTKQLLIDGDPWEVLAMEQTIGEPLAGLTPFARDVYQPAQQVVAFDQNGEQTTIQIIEAPLPN</sequence>
<name>A0ABV5V6T4_9MICO</name>
<accession>A0ABV5V6T4</accession>